<reference evidence="2 3" key="1">
    <citation type="journal article" date="2016" name="Nat. Commun.">
        <title>Thousands of microbial genomes shed light on interconnected biogeochemical processes in an aquifer system.</title>
        <authorList>
            <person name="Anantharaman K."/>
            <person name="Brown C.T."/>
            <person name="Hug L.A."/>
            <person name="Sharon I."/>
            <person name="Castelle C.J."/>
            <person name="Probst A.J."/>
            <person name="Thomas B.C."/>
            <person name="Singh A."/>
            <person name="Wilkins M.J."/>
            <person name="Karaoz U."/>
            <person name="Brodie E.L."/>
            <person name="Williams K.H."/>
            <person name="Hubbard S.S."/>
            <person name="Banfield J.F."/>
        </authorList>
    </citation>
    <scope>NUCLEOTIDE SEQUENCE [LARGE SCALE GENOMIC DNA]</scope>
</reference>
<feature type="region of interest" description="Disordered" evidence="1">
    <location>
        <begin position="20"/>
        <end position="84"/>
    </location>
</feature>
<organism evidence="2 3">
    <name type="scientific">Candidatus Woykebacteria bacterium GWA1_44_8</name>
    <dbReference type="NCBI Taxonomy" id="1802591"/>
    <lineage>
        <taxon>Bacteria</taxon>
        <taxon>Candidatus Woykeibacteriota</taxon>
    </lineage>
</organism>
<dbReference type="Proteomes" id="UP000176299">
    <property type="component" value="Unassembled WGS sequence"/>
</dbReference>
<evidence type="ECO:0000313" key="2">
    <source>
        <dbReference type="EMBL" id="OGY21896.1"/>
    </source>
</evidence>
<evidence type="ECO:0008006" key="4">
    <source>
        <dbReference type="Google" id="ProtNLM"/>
    </source>
</evidence>
<dbReference type="AlphaFoldDB" id="A0A1G1W2K7"/>
<sequence length="217" mass="22970">MLVLAAATLLTTLACQEKANTKVTPNHTTPTDAVATQPGTNRVYSLGVENQRKEISPTPNPPPSPTPEPTVAPREEVATPAPTARVITPKTVGAAGTDLLPPTGEQPGQTVEGVWLTFYDCDVEGYCGTTASGVTLKEGGPEEKERYAGCDPNYWSIGTNGTKMTIVGDPNGYIWKCVDTGSAVIGSAHWDVWFYSQTDGEAYLDTVGTIVTIKTLP</sequence>
<gene>
    <name evidence="2" type="ORF">A2113_01045</name>
</gene>
<comment type="caution">
    <text evidence="2">The sequence shown here is derived from an EMBL/GenBank/DDBJ whole genome shotgun (WGS) entry which is preliminary data.</text>
</comment>
<name>A0A1G1W2K7_9BACT</name>
<evidence type="ECO:0000313" key="3">
    <source>
        <dbReference type="Proteomes" id="UP000176299"/>
    </source>
</evidence>
<proteinExistence type="predicted"/>
<dbReference type="EMBL" id="MHCN01000010">
    <property type="protein sequence ID" value="OGY21896.1"/>
    <property type="molecule type" value="Genomic_DNA"/>
</dbReference>
<dbReference type="CDD" id="cd22784">
    <property type="entry name" value="DPBB_MltA_YuiC-like"/>
    <property type="match status" value="1"/>
</dbReference>
<feature type="compositionally biased region" description="Pro residues" evidence="1">
    <location>
        <begin position="58"/>
        <end position="70"/>
    </location>
</feature>
<evidence type="ECO:0000256" key="1">
    <source>
        <dbReference type="SAM" id="MobiDB-lite"/>
    </source>
</evidence>
<accession>A0A1G1W2K7</accession>
<feature type="compositionally biased region" description="Polar residues" evidence="1">
    <location>
        <begin position="21"/>
        <end position="31"/>
    </location>
</feature>
<protein>
    <recommendedName>
        <fullName evidence="4">3D domain-containing protein</fullName>
    </recommendedName>
</protein>